<feature type="domain" description="Pyridine nucleotide-disulphide oxidoreductase dimerisation" evidence="7">
    <location>
        <begin position="342"/>
        <end position="446"/>
    </location>
</feature>
<gene>
    <name evidence="9" type="ORF">SAMN04488544_3214</name>
</gene>
<dbReference type="SUPFAM" id="SSF55424">
    <property type="entry name" value="FAD/NAD-linked reductases, dimerisation (C-terminal) domain"/>
    <property type="match status" value="1"/>
</dbReference>
<feature type="domain" description="FAD/NAD(P)-binding" evidence="8">
    <location>
        <begin position="4"/>
        <end position="325"/>
    </location>
</feature>
<evidence type="ECO:0000313" key="9">
    <source>
        <dbReference type="EMBL" id="SDU99789.1"/>
    </source>
</evidence>
<evidence type="ECO:0000313" key="10">
    <source>
        <dbReference type="Proteomes" id="UP000198825"/>
    </source>
</evidence>
<dbReference type="GO" id="GO:0003955">
    <property type="term" value="F:NAD(P)H dehydrogenase (quinone) activity"/>
    <property type="evidence" value="ECO:0007669"/>
    <property type="project" value="TreeGrafter"/>
</dbReference>
<keyword evidence="3 5" id="KW-0274">FAD</keyword>
<dbReference type="SUPFAM" id="SSF51905">
    <property type="entry name" value="FAD/NAD(P)-binding domain"/>
    <property type="match status" value="1"/>
</dbReference>
<evidence type="ECO:0000256" key="6">
    <source>
        <dbReference type="PIRSR" id="PIRSR000350-4"/>
    </source>
</evidence>
<dbReference type="Pfam" id="PF02852">
    <property type="entry name" value="Pyr_redox_dim"/>
    <property type="match status" value="1"/>
</dbReference>
<comment type="similarity">
    <text evidence="1">Belongs to the class-I pyridine nucleotide-disulfide oxidoreductase family.</text>
</comment>
<dbReference type="InterPro" id="IPR036188">
    <property type="entry name" value="FAD/NAD-bd_sf"/>
</dbReference>
<dbReference type="InterPro" id="IPR023753">
    <property type="entry name" value="FAD/NAD-binding_dom"/>
</dbReference>
<dbReference type="RefSeq" id="WP_091076468.1">
    <property type="nucleotide sequence ID" value="NZ_LT629799.1"/>
</dbReference>
<feature type="binding site" evidence="5">
    <location>
        <begin position="185"/>
        <end position="192"/>
    </location>
    <ligand>
        <name>NAD(+)</name>
        <dbReference type="ChEBI" id="CHEBI:57540"/>
    </ligand>
</feature>
<dbReference type="PANTHER" id="PTHR43014">
    <property type="entry name" value="MERCURIC REDUCTASE"/>
    <property type="match status" value="1"/>
</dbReference>
<dbReference type="Gene3D" id="3.30.390.30">
    <property type="match status" value="1"/>
</dbReference>
<sequence length="456" mass="48365">MTRYDAVVIGAGQAGPSVAFAYAAQGRRVAVVEMAKPGGTCLNHGCRPTKALRASAVVAHSARRAADFGVHVGEVRVDFGQAIGRVHTLIDGMRSGLQESFDSTENLDYVHGRARLVGDPDGREHTVLVTLDDGSETELTTGEVYLNVGNRAAIPPIDGLEEVPYLTEVELLALSELPSHLVIVGGGYIGLEFGQMFRRFGSEVTIVAGGGIASREDADVQQILTDLFTDEGIRIVAGRPSRVSGSTEGVSLEVPDVGTVTGSHLLLATGRRSNSDQLGPDSGLETDDHGFVLTDDRYATNLPGVWALGDVNGRGAFTHTSYQDGDIYLHPPRTVAGRVTTYAMFTDPPLGRVGMGLQEARDSGRRVLKGEVPMSSVSRAKLESETTGVMRVLVDADTEEILGATILGLQADDVVQVVGVAMQAGVRYPVLRDALPIHPTVSEFFPTILGALEPLD</sequence>
<accession>A0A1H2N2P0</accession>
<feature type="binding site" evidence="5">
    <location>
        <position position="310"/>
    </location>
    <ligand>
        <name>FAD</name>
        <dbReference type="ChEBI" id="CHEBI:57692"/>
    </ligand>
</feature>
<dbReference type="PIRSF" id="PIRSF000350">
    <property type="entry name" value="Mercury_reductase_MerA"/>
    <property type="match status" value="1"/>
</dbReference>
<dbReference type="PANTHER" id="PTHR43014:SF2">
    <property type="entry name" value="MERCURIC REDUCTASE"/>
    <property type="match status" value="1"/>
</dbReference>
<keyword evidence="10" id="KW-1185">Reference proteome</keyword>
<dbReference type="Gene3D" id="3.50.50.60">
    <property type="entry name" value="FAD/NAD(P)-binding domain"/>
    <property type="match status" value="2"/>
</dbReference>
<comment type="cofactor">
    <cofactor evidence="5">
        <name>FAD</name>
        <dbReference type="ChEBI" id="CHEBI:57692"/>
    </cofactor>
    <text evidence="5">Binds 1 FAD per subunit.</text>
</comment>
<dbReference type="AlphaFoldDB" id="A0A1H2N2P0"/>
<keyword evidence="5" id="KW-0520">NAD</keyword>
<name>A0A1H2N2P0_9ACTN</name>
<feature type="disulfide bond" description="Redox-active" evidence="6">
    <location>
        <begin position="41"/>
        <end position="46"/>
    </location>
</feature>
<dbReference type="PRINTS" id="PR00411">
    <property type="entry name" value="PNDRDTASEI"/>
</dbReference>
<dbReference type="OrthoDB" id="4763248at2"/>
<dbReference type="InterPro" id="IPR004099">
    <property type="entry name" value="Pyr_nucl-diS_OxRdtase_dimer"/>
</dbReference>
<protein>
    <submittedName>
        <fullName evidence="9">Pyruvate/2-oxoglutarate dehydrogenase complex, dihydrolipoamide dehydrogenase (E3) component</fullName>
    </submittedName>
</protein>
<organism evidence="9 10">
    <name type="scientific">Microlunatus sagamiharensis</name>
    <dbReference type="NCBI Taxonomy" id="546874"/>
    <lineage>
        <taxon>Bacteria</taxon>
        <taxon>Bacillati</taxon>
        <taxon>Actinomycetota</taxon>
        <taxon>Actinomycetes</taxon>
        <taxon>Propionibacteriales</taxon>
        <taxon>Propionibacteriaceae</taxon>
        <taxon>Microlunatus</taxon>
    </lineage>
</organism>
<feature type="binding site" evidence="5">
    <location>
        <position position="50"/>
    </location>
    <ligand>
        <name>FAD</name>
        <dbReference type="ChEBI" id="CHEBI:57692"/>
    </ligand>
</feature>
<dbReference type="EMBL" id="LT629799">
    <property type="protein sequence ID" value="SDU99789.1"/>
    <property type="molecule type" value="Genomic_DNA"/>
</dbReference>
<evidence type="ECO:0000259" key="7">
    <source>
        <dbReference type="Pfam" id="PF02852"/>
    </source>
</evidence>
<dbReference type="InterPro" id="IPR001100">
    <property type="entry name" value="Pyr_nuc-diS_OxRdtase"/>
</dbReference>
<keyword evidence="5" id="KW-0547">Nucleotide-binding</keyword>
<reference evidence="10" key="1">
    <citation type="submission" date="2016-10" db="EMBL/GenBank/DDBJ databases">
        <authorList>
            <person name="Varghese N."/>
            <person name="Submissions S."/>
        </authorList>
    </citation>
    <scope>NUCLEOTIDE SEQUENCE [LARGE SCALE GENOMIC DNA]</scope>
    <source>
        <strain evidence="10">DSM 21743</strain>
    </source>
</reference>
<evidence type="ECO:0000256" key="2">
    <source>
        <dbReference type="ARBA" id="ARBA00022630"/>
    </source>
</evidence>
<dbReference type="GO" id="GO:0050660">
    <property type="term" value="F:flavin adenine dinucleotide binding"/>
    <property type="evidence" value="ECO:0007669"/>
    <property type="project" value="TreeGrafter"/>
</dbReference>
<keyword evidence="2" id="KW-0285">Flavoprotein</keyword>
<dbReference type="Pfam" id="PF07992">
    <property type="entry name" value="Pyr_redox_2"/>
    <property type="match status" value="1"/>
</dbReference>
<dbReference type="PRINTS" id="PR00368">
    <property type="entry name" value="FADPNR"/>
</dbReference>
<feature type="binding site" evidence="5">
    <location>
        <position position="270"/>
    </location>
    <ligand>
        <name>NAD(+)</name>
        <dbReference type="ChEBI" id="CHEBI:57540"/>
    </ligand>
</feature>
<dbReference type="STRING" id="546874.SAMN04488544_3214"/>
<evidence type="ECO:0000256" key="4">
    <source>
        <dbReference type="PIRSR" id="PIRSR000350-2"/>
    </source>
</evidence>
<proteinExistence type="inferred from homology"/>
<evidence type="ECO:0000259" key="8">
    <source>
        <dbReference type="Pfam" id="PF07992"/>
    </source>
</evidence>
<dbReference type="Proteomes" id="UP000198825">
    <property type="component" value="Chromosome I"/>
</dbReference>
<keyword evidence="9" id="KW-0670">Pyruvate</keyword>
<evidence type="ECO:0000256" key="3">
    <source>
        <dbReference type="ARBA" id="ARBA00022827"/>
    </source>
</evidence>
<evidence type="ECO:0000256" key="1">
    <source>
        <dbReference type="ARBA" id="ARBA00007532"/>
    </source>
</evidence>
<feature type="active site" description="Proton acceptor" evidence="4">
    <location>
        <position position="438"/>
    </location>
</feature>
<dbReference type="InterPro" id="IPR016156">
    <property type="entry name" value="FAD/NAD-linked_Rdtase_dimer_sf"/>
</dbReference>
<evidence type="ECO:0000256" key="5">
    <source>
        <dbReference type="PIRSR" id="PIRSR000350-3"/>
    </source>
</evidence>